<dbReference type="InterPro" id="IPR001680">
    <property type="entry name" value="WD40_rpt"/>
</dbReference>
<name>A0A8S1XUN3_PAROT</name>
<protein>
    <recommendedName>
        <fullName evidence="4">WD40-repeat-containing domain</fullName>
    </recommendedName>
</protein>
<keyword evidence="1" id="KW-0853">WD repeat</keyword>
<dbReference type="SMART" id="SM00320">
    <property type="entry name" value="WD40"/>
    <property type="match status" value="2"/>
</dbReference>
<dbReference type="Pfam" id="PF00400">
    <property type="entry name" value="WD40"/>
    <property type="match status" value="1"/>
</dbReference>
<proteinExistence type="predicted"/>
<dbReference type="PANTHER" id="PTHR19920:SF0">
    <property type="entry name" value="CYTOSOLIC IRON-SULFUR PROTEIN ASSEMBLY PROTEIN CIAO1-RELATED"/>
    <property type="match status" value="1"/>
</dbReference>
<feature type="repeat" description="WD" evidence="1">
    <location>
        <begin position="259"/>
        <end position="290"/>
    </location>
</feature>
<sequence>MLIGFRIGRLQFKKKDFLQWYTIQEIELAFYIVNIHLNQQENKIIVEINPIKIIIIEKKNQSVEQMWVVVQEIKVYESFRNIIFINDKTFAVKLFNIRKWMLFKQKNKSQFIHKRDIIIYGANQDLYYILNKYNKGKINNPDESNCFLNEEFQLDHTYLVLKDKEQFNNQSFFQGMQNDNTINGQYFFSRVSKEKQVIIGRFKQLSIEYTLVKSIISPQNEHYQAMAIKSDNKIVALGLKHQIKVFKLENFQLQQLQVLNNHSGPVDCLIFFKNQNSFISGSSDKQLKIWTWDEMGNIYQCQQILQSLVMLKYILLNNQENLLVSGGQNSISFWEFKTSYWLLKQNLYFDKNSIFGLKFTPSQLTIATYSSNNKILLIQKKIQNSQINWSISLEINVNNFTPSICFISDYIILYQSIREMSIRLIKVNYDYDGIQHQSIILINQECDEHTTFQMQFNKQKGILINQSKSFLNLIFITQDIQITDYSEIQFSSNHILGQLSDDGQFLVTLDLASNEFQLRQYYCH</sequence>
<dbReference type="OrthoDB" id="338631at2759"/>
<comment type="caution">
    <text evidence="2">The sequence shown here is derived from an EMBL/GenBank/DDBJ whole genome shotgun (WGS) entry which is preliminary data.</text>
</comment>
<evidence type="ECO:0000256" key="1">
    <source>
        <dbReference type="PROSITE-ProRule" id="PRU00221"/>
    </source>
</evidence>
<organism evidence="2 3">
    <name type="scientific">Paramecium octaurelia</name>
    <dbReference type="NCBI Taxonomy" id="43137"/>
    <lineage>
        <taxon>Eukaryota</taxon>
        <taxon>Sar</taxon>
        <taxon>Alveolata</taxon>
        <taxon>Ciliophora</taxon>
        <taxon>Intramacronucleata</taxon>
        <taxon>Oligohymenophorea</taxon>
        <taxon>Peniculida</taxon>
        <taxon>Parameciidae</taxon>
        <taxon>Paramecium</taxon>
    </lineage>
</organism>
<dbReference type="PROSITE" id="PS50082">
    <property type="entry name" value="WD_REPEATS_2"/>
    <property type="match status" value="1"/>
</dbReference>
<evidence type="ECO:0008006" key="4">
    <source>
        <dbReference type="Google" id="ProtNLM"/>
    </source>
</evidence>
<evidence type="ECO:0000313" key="3">
    <source>
        <dbReference type="Proteomes" id="UP000683925"/>
    </source>
</evidence>
<dbReference type="EMBL" id="CAJJDP010000134">
    <property type="protein sequence ID" value="CAD8204815.1"/>
    <property type="molecule type" value="Genomic_DNA"/>
</dbReference>
<keyword evidence="3" id="KW-1185">Reference proteome</keyword>
<evidence type="ECO:0000313" key="2">
    <source>
        <dbReference type="EMBL" id="CAD8204815.1"/>
    </source>
</evidence>
<dbReference type="Proteomes" id="UP000683925">
    <property type="component" value="Unassembled WGS sequence"/>
</dbReference>
<dbReference type="PANTHER" id="PTHR19920">
    <property type="entry name" value="WD40 PROTEIN CIAO1"/>
    <property type="match status" value="1"/>
</dbReference>
<gene>
    <name evidence="2" type="ORF">POCTA_138.1.T1330195</name>
</gene>
<dbReference type="AlphaFoldDB" id="A0A8S1XUN3"/>
<dbReference type="GO" id="GO:0016226">
    <property type="term" value="P:iron-sulfur cluster assembly"/>
    <property type="evidence" value="ECO:0007669"/>
    <property type="project" value="TreeGrafter"/>
</dbReference>
<dbReference type="GO" id="GO:0097361">
    <property type="term" value="C:cytosolic [4Fe-4S] assembly targeting complex"/>
    <property type="evidence" value="ECO:0007669"/>
    <property type="project" value="TreeGrafter"/>
</dbReference>
<accession>A0A8S1XUN3</accession>
<reference evidence="2" key="1">
    <citation type="submission" date="2021-01" db="EMBL/GenBank/DDBJ databases">
        <authorList>
            <consortium name="Genoscope - CEA"/>
            <person name="William W."/>
        </authorList>
    </citation>
    <scope>NUCLEOTIDE SEQUENCE</scope>
</reference>
<dbReference type="PROSITE" id="PS50294">
    <property type="entry name" value="WD_REPEATS_REGION"/>
    <property type="match status" value="1"/>
</dbReference>